<sequence length="145" mass="15304">MSRWLSVEVLDDISDNGLDDADRQRFGFNIVITAADVSDAYPFDEEIATLLIAASVTTAWGTDLFGRSKSNLPTGNGPYVSIMLTGGPAPLRTHNAGRAGRVAYRRLTAQVVARAASSTTAYTKAQAAFAALVPVRNTTVAATSP</sequence>
<dbReference type="EMBL" id="LAZR01027948">
    <property type="protein sequence ID" value="KKL64101.1"/>
    <property type="molecule type" value="Genomic_DNA"/>
</dbReference>
<protein>
    <submittedName>
        <fullName evidence="1">Uncharacterized protein</fullName>
    </submittedName>
</protein>
<gene>
    <name evidence="1" type="ORF">LCGC14_2168420</name>
</gene>
<proteinExistence type="predicted"/>
<name>A0A0F9ECX7_9ZZZZ</name>
<reference evidence="1" key="1">
    <citation type="journal article" date="2015" name="Nature">
        <title>Complex archaea that bridge the gap between prokaryotes and eukaryotes.</title>
        <authorList>
            <person name="Spang A."/>
            <person name="Saw J.H."/>
            <person name="Jorgensen S.L."/>
            <person name="Zaremba-Niedzwiedzka K."/>
            <person name="Martijn J."/>
            <person name="Lind A.E."/>
            <person name="van Eijk R."/>
            <person name="Schleper C."/>
            <person name="Guy L."/>
            <person name="Ettema T.J."/>
        </authorList>
    </citation>
    <scope>NUCLEOTIDE SEQUENCE</scope>
</reference>
<dbReference type="AlphaFoldDB" id="A0A0F9ECX7"/>
<evidence type="ECO:0000313" key="1">
    <source>
        <dbReference type="EMBL" id="KKL64101.1"/>
    </source>
</evidence>
<comment type="caution">
    <text evidence="1">The sequence shown here is derived from an EMBL/GenBank/DDBJ whole genome shotgun (WGS) entry which is preliminary data.</text>
</comment>
<accession>A0A0F9ECX7</accession>
<organism evidence="1">
    <name type="scientific">marine sediment metagenome</name>
    <dbReference type="NCBI Taxonomy" id="412755"/>
    <lineage>
        <taxon>unclassified sequences</taxon>
        <taxon>metagenomes</taxon>
        <taxon>ecological metagenomes</taxon>
    </lineage>
</organism>